<comment type="caution">
    <text evidence="1">The sequence shown here is derived from an EMBL/GenBank/DDBJ whole genome shotgun (WGS) entry which is preliminary data.</text>
</comment>
<dbReference type="Pfam" id="PF05973">
    <property type="entry name" value="Gp49"/>
    <property type="match status" value="1"/>
</dbReference>
<sequence length="245" mass="27371">MDRHGASLGFAEPPTRSLWGVGGSHCSVSGRTELAVTSAGHAYEEFHHLVDRLWPERVRRMLPSPAGSGLLLRDHVYSCRVRPGAVQSLIWDNYQERGGNAGSGPGVHPCHELPLSVYIIEGMSQWEIDLEPEVESWLDGLSFPLYQRVMRNVDDYLVTGGIPDGDHVKKLKDAEGVHELRVALDRTTWRLTFWKPSSKVIVVLTVFRKTQDGTQTADINRAIAAKKRCEAEHDLAITHVFERSA</sequence>
<evidence type="ECO:0008006" key="3">
    <source>
        <dbReference type="Google" id="ProtNLM"/>
    </source>
</evidence>
<evidence type="ECO:0000313" key="1">
    <source>
        <dbReference type="EMBL" id="GES10137.1"/>
    </source>
</evidence>
<protein>
    <recommendedName>
        <fullName evidence="3">Toxin RelE</fullName>
    </recommendedName>
</protein>
<dbReference type="AlphaFoldDB" id="A0A5M3WLI2"/>
<organism evidence="1 2">
    <name type="scientific">Acrocarpospora macrocephala</name>
    <dbReference type="NCBI Taxonomy" id="150177"/>
    <lineage>
        <taxon>Bacteria</taxon>
        <taxon>Bacillati</taxon>
        <taxon>Actinomycetota</taxon>
        <taxon>Actinomycetes</taxon>
        <taxon>Streptosporangiales</taxon>
        <taxon>Streptosporangiaceae</taxon>
        <taxon>Acrocarpospora</taxon>
    </lineage>
</organism>
<evidence type="ECO:0000313" key="2">
    <source>
        <dbReference type="Proteomes" id="UP000331127"/>
    </source>
</evidence>
<gene>
    <name evidence="1" type="ORF">Amac_037340</name>
</gene>
<proteinExistence type="predicted"/>
<reference evidence="1 2" key="1">
    <citation type="submission" date="2019-10" db="EMBL/GenBank/DDBJ databases">
        <title>Whole genome shotgun sequence of Acrocarpospora macrocephala NBRC 16266.</title>
        <authorList>
            <person name="Ichikawa N."/>
            <person name="Kimura A."/>
            <person name="Kitahashi Y."/>
            <person name="Komaki H."/>
            <person name="Oguchi A."/>
        </authorList>
    </citation>
    <scope>NUCLEOTIDE SEQUENCE [LARGE SCALE GENOMIC DNA]</scope>
    <source>
        <strain evidence="1 2">NBRC 16266</strain>
    </source>
</reference>
<dbReference type="InterPro" id="IPR009241">
    <property type="entry name" value="HigB-like"/>
</dbReference>
<dbReference type="Proteomes" id="UP000331127">
    <property type="component" value="Unassembled WGS sequence"/>
</dbReference>
<name>A0A5M3WLI2_9ACTN</name>
<accession>A0A5M3WLI2</accession>
<keyword evidence="2" id="KW-1185">Reference proteome</keyword>
<dbReference type="EMBL" id="BLAE01000019">
    <property type="protein sequence ID" value="GES10137.1"/>
    <property type="molecule type" value="Genomic_DNA"/>
</dbReference>